<name>A0A8S2K4E7_9BILA</name>
<dbReference type="Pfam" id="PF00001">
    <property type="entry name" value="7tm_1"/>
    <property type="match status" value="1"/>
</dbReference>
<feature type="transmembrane region" description="Helical" evidence="8">
    <location>
        <begin position="28"/>
        <end position="49"/>
    </location>
</feature>
<dbReference type="Proteomes" id="UP000682733">
    <property type="component" value="Unassembled WGS sequence"/>
</dbReference>
<dbReference type="SUPFAM" id="SSF81321">
    <property type="entry name" value="Family A G protein-coupled receptor-like"/>
    <property type="match status" value="1"/>
</dbReference>
<sequence length="366" mass="41034">MDSKSSPPYFDYILATKLSTLISNLNRYFSLCLLICGTIGGILNILTFTRRSLNTNPCTSYFLASSISDLIVIYSGLLGRFPSSLNINPTFTSPVLCKLQFYLLYSSLSLSSWFILSASVDRFLSSCRNARIRNLSTKKSSYHVVIILTICSLLIWLEVFYCYDANLPIGQGILVPCFTHSNQCALFNSIFVTVVQNLAPALLMTLFGLLTVSNIKTISQQIVPSIIVASSGGVPSTHRMKQKDRQITIMLLVQVTLLTVDSMLIPVFSFYQYATSSSEKSATQLFIENAFVLQLLLLLSFLHSSSTFFIYTLSGKIFRKELNSLFFSTCKRLGLRNVQQRTDVTNTENNSTLNRNRMRITTISIQ</sequence>
<dbReference type="AlphaFoldDB" id="A0A8S2K4E7"/>
<comment type="caution">
    <text evidence="11">The sequence shown here is derived from an EMBL/GenBank/DDBJ whole genome shotgun (WGS) entry which is preliminary data.</text>
</comment>
<keyword evidence="5 8" id="KW-0472">Membrane</keyword>
<evidence type="ECO:0000256" key="2">
    <source>
        <dbReference type="ARBA" id="ARBA00022692"/>
    </source>
</evidence>
<evidence type="ECO:0000313" key="10">
    <source>
        <dbReference type="EMBL" id="CAF1063202.1"/>
    </source>
</evidence>
<dbReference type="Proteomes" id="UP000677228">
    <property type="component" value="Unassembled WGS sequence"/>
</dbReference>
<dbReference type="GO" id="GO:0005886">
    <property type="term" value="C:plasma membrane"/>
    <property type="evidence" value="ECO:0007669"/>
    <property type="project" value="TreeGrafter"/>
</dbReference>
<evidence type="ECO:0000256" key="7">
    <source>
        <dbReference type="ARBA" id="ARBA00023224"/>
    </source>
</evidence>
<feature type="transmembrane region" description="Helical" evidence="8">
    <location>
        <begin position="141"/>
        <end position="161"/>
    </location>
</feature>
<keyword evidence="6" id="KW-0675">Receptor</keyword>
<dbReference type="EMBL" id="CAJOBA010008439">
    <property type="protein sequence ID" value="CAF3828545.1"/>
    <property type="molecule type" value="Genomic_DNA"/>
</dbReference>
<dbReference type="InterPro" id="IPR000276">
    <property type="entry name" value="GPCR_Rhodpsn"/>
</dbReference>
<comment type="subcellular location">
    <subcellularLocation>
        <location evidence="1">Membrane</location>
        <topology evidence="1">Multi-pass membrane protein</topology>
    </subcellularLocation>
</comment>
<accession>A0A8S2K4E7</accession>
<keyword evidence="2 8" id="KW-0812">Transmembrane</keyword>
<evidence type="ECO:0000256" key="5">
    <source>
        <dbReference type="ARBA" id="ARBA00023136"/>
    </source>
</evidence>
<dbReference type="PROSITE" id="PS50262">
    <property type="entry name" value="G_PROTEIN_RECEP_F1_2"/>
    <property type="match status" value="1"/>
</dbReference>
<feature type="transmembrane region" description="Helical" evidence="8">
    <location>
        <begin position="190"/>
        <end position="212"/>
    </location>
</feature>
<evidence type="ECO:0000313" key="11">
    <source>
        <dbReference type="EMBL" id="CAF3828545.1"/>
    </source>
</evidence>
<feature type="transmembrane region" description="Helical" evidence="8">
    <location>
        <begin position="101"/>
        <end position="120"/>
    </location>
</feature>
<proteinExistence type="predicted"/>
<dbReference type="EMBL" id="CAJNOK010008424">
    <property type="protein sequence ID" value="CAF1063202.1"/>
    <property type="molecule type" value="Genomic_DNA"/>
</dbReference>
<reference evidence="11" key="1">
    <citation type="submission" date="2021-02" db="EMBL/GenBank/DDBJ databases">
        <authorList>
            <person name="Nowell W R."/>
        </authorList>
    </citation>
    <scope>NUCLEOTIDE SEQUENCE</scope>
</reference>
<keyword evidence="4" id="KW-0297">G-protein coupled receptor</keyword>
<evidence type="ECO:0000256" key="6">
    <source>
        <dbReference type="ARBA" id="ARBA00023170"/>
    </source>
</evidence>
<dbReference type="PANTHER" id="PTHR24243">
    <property type="entry name" value="G-PROTEIN COUPLED RECEPTOR"/>
    <property type="match status" value="1"/>
</dbReference>
<dbReference type="InterPro" id="IPR017452">
    <property type="entry name" value="GPCR_Rhodpsn_7TM"/>
</dbReference>
<dbReference type="GO" id="GO:0004930">
    <property type="term" value="F:G protein-coupled receptor activity"/>
    <property type="evidence" value="ECO:0007669"/>
    <property type="project" value="UniProtKB-KW"/>
</dbReference>
<feature type="transmembrane region" description="Helical" evidence="8">
    <location>
        <begin position="291"/>
        <end position="313"/>
    </location>
</feature>
<evidence type="ECO:0000256" key="8">
    <source>
        <dbReference type="SAM" id="Phobius"/>
    </source>
</evidence>
<gene>
    <name evidence="10" type="ORF">OVA965_LOCUS17522</name>
    <name evidence="11" type="ORF">TMI583_LOCUS17534</name>
</gene>
<dbReference type="Gene3D" id="1.20.1070.10">
    <property type="entry name" value="Rhodopsin 7-helix transmembrane proteins"/>
    <property type="match status" value="1"/>
</dbReference>
<dbReference type="PANTHER" id="PTHR24243:SF233">
    <property type="entry name" value="THYROTROPIN-RELEASING HORMONE RECEPTOR"/>
    <property type="match status" value="1"/>
</dbReference>
<feature type="transmembrane region" description="Helical" evidence="8">
    <location>
        <begin position="249"/>
        <end position="271"/>
    </location>
</feature>
<evidence type="ECO:0000256" key="3">
    <source>
        <dbReference type="ARBA" id="ARBA00022989"/>
    </source>
</evidence>
<keyword evidence="7" id="KW-0807">Transducer</keyword>
<evidence type="ECO:0000313" key="12">
    <source>
        <dbReference type="Proteomes" id="UP000682733"/>
    </source>
</evidence>
<feature type="domain" description="G-protein coupled receptors family 1 profile" evidence="9">
    <location>
        <begin position="40"/>
        <end position="311"/>
    </location>
</feature>
<organism evidence="11 12">
    <name type="scientific">Didymodactylos carnosus</name>
    <dbReference type="NCBI Taxonomy" id="1234261"/>
    <lineage>
        <taxon>Eukaryota</taxon>
        <taxon>Metazoa</taxon>
        <taxon>Spiralia</taxon>
        <taxon>Gnathifera</taxon>
        <taxon>Rotifera</taxon>
        <taxon>Eurotatoria</taxon>
        <taxon>Bdelloidea</taxon>
        <taxon>Philodinida</taxon>
        <taxon>Philodinidae</taxon>
        <taxon>Didymodactylos</taxon>
    </lineage>
</organism>
<evidence type="ECO:0000256" key="4">
    <source>
        <dbReference type="ARBA" id="ARBA00023040"/>
    </source>
</evidence>
<evidence type="ECO:0000256" key="1">
    <source>
        <dbReference type="ARBA" id="ARBA00004141"/>
    </source>
</evidence>
<keyword evidence="3 8" id="KW-1133">Transmembrane helix</keyword>
<protein>
    <recommendedName>
        <fullName evidence="9">G-protein coupled receptors family 1 profile domain-containing protein</fullName>
    </recommendedName>
</protein>
<evidence type="ECO:0000259" key="9">
    <source>
        <dbReference type="PROSITE" id="PS50262"/>
    </source>
</evidence>
<feature type="transmembrane region" description="Helical" evidence="8">
    <location>
        <begin position="61"/>
        <end position="81"/>
    </location>
</feature>